<evidence type="ECO:0000256" key="2">
    <source>
        <dbReference type="ARBA" id="ARBA00022475"/>
    </source>
</evidence>
<dbReference type="InterPro" id="IPR000276">
    <property type="entry name" value="GPCR_Rhodpsn"/>
</dbReference>
<feature type="domain" description="G-protein coupled receptors family 1 profile" evidence="11">
    <location>
        <begin position="29"/>
        <end position="239"/>
    </location>
</feature>
<dbReference type="InterPro" id="IPR017452">
    <property type="entry name" value="GPCR_Rhodpsn_7TM"/>
</dbReference>
<dbReference type="EMBL" id="NEDP02005462">
    <property type="protein sequence ID" value="OWF40452.1"/>
    <property type="molecule type" value="Genomic_DNA"/>
</dbReference>
<dbReference type="PANTHER" id="PTHR24230">
    <property type="entry name" value="G-PROTEIN COUPLED RECEPTOR"/>
    <property type="match status" value="1"/>
</dbReference>
<dbReference type="SUPFAM" id="SSF81321">
    <property type="entry name" value="Family A G protein-coupled receptor-like"/>
    <property type="match status" value="1"/>
</dbReference>
<dbReference type="Pfam" id="PF00001">
    <property type="entry name" value="7tm_1"/>
    <property type="match status" value="1"/>
</dbReference>
<comment type="caution">
    <text evidence="12">The sequence shown here is derived from an EMBL/GenBank/DDBJ whole genome shotgun (WGS) entry which is preliminary data.</text>
</comment>
<evidence type="ECO:0000256" key="10">
    <source>
        <dbReference type="SAM" id="Phobius"/>
    </source>
</evidence>
<accession>A0A210PVH1</accession>
<evidence type="ECO:0000313" key="12">
    <source>
        <dbReference type="EMBL" id="OWF40452.1"/>
    </source>
</evidence>
<evidence type="ECO:0000256" key="1">
    <source>
        <dbReference type="ARBA" id="ARBA00004651"/>
    </source>
</evidence>
<feature type="transmembrane region" description="Helical" evidence="10">
    <location>
        <begin position="92"/>
        <end position="113"/>
    </location>
</feature>
<reference evidence="12 13" key="1">
    <citation type="journal article" date="2017" name="Nat. Ecol. Evol.">
        <title>Scallop genome provides insights into evolution of bilaterian karyotype and development.</title>
        <authorList>
            <person name="Wang S."/>
            <person name="Zhang J."/>
            <person name="Jiao W."/>
            <person name="Li J."/>
            <person name="Xun X."/>
            <person name="Sun Y."/>
            <person name="Guo X."/>
            <person name="Huan P."/>
            <person name="Dong B."/>
            <person name="Zhang L."/>
            <person name="Hu X."/>
            <person name="Sun X."/>
            <person name="Wang J."/>
            <person name="Zhao C."/>
            <person name="Wang Y."/>
            <person name="Wang D."/>
            <person name="Huang X."/>
            <person name="Wang R."/>
            <person name="Lv J."/>
            <person name="Li Y."/>
            <person name="Zhang Z."/>
            <person name="Liu B."/>
            <person name="Lu W."/>
            <person name="Hui Y."/>
            <person name="Liang J."/>
            <person name="Zhou Z."/>
            <person name="Hou R."/>
            <person name="Li X."/>
            <person name="Liu Y."/>
            <person name="Li H."/>
            <person name="Ning X."/>
            <person name="Lin Y."/>
            <person name="Zhao L."/>
            <person name="Xing Q."/>
            <person name="Dou J."/>
            <person name="Li Y."/>
            <person name="Mao J."/>
            <person name="Guo H."/>
            <person name="Dou H."/>
            <person name="Li T."/>
            <person name="Mu C."/>
            <person name="Jiang W."/>
            <person name="Fu Q."/>
            <person name="Fu X."/>
            <person name="Miao Y."/>
            <person name="Liu J."/>
            <person name="Yu Q."/>
            <person name="Li R."/>
            <person name="Liao H."/>
            <person name="Li X."/>
            <person name="Kong Y."/>
            <person name="Jiang Z."/>
            <person name="Chourrout D."/>
            <person name="Li R."/>
            <person name="Bao Z."/>
        </authorList>
    </citation>
    <scope>NUCLEOTIDE SEQUENCE [LARGE SCALE GENOMIC DNA]</scope>
    <source>
        <strain evidence="12 13">PY_sf001</strain>
    </source>
</reference>
<keyword evidence="8" id="KW-0807">Transducer</keyword>
<dbReference type="Gene3D" id="1.20.1070.10">
    <property type="entry name" value="Rhodopsin 7-helix transmembrane proteins"/>
    <property type="match status" value="1"/>
</dbReference>
<dbReference type="GO" id="GO:0007218">
    <property type="term" value="P:neuropeptide signaling pathway"/>
    <property type="evidence" value="ECO:0007669"/>
    <property type="project" value="TreeGrafter"/>
</dbReference>
<evidence type="ECO:0000256" key="8">
    <source>
        <dbReference type="ARBA" id="ARBA00023224"/>
    </source>
</evidence>
<evidence type="ECO:0000256" key="6">
    <source>
        <dbReference type="ARBA" id="ARBA00023136"/>
    </source>
</evidence>
<evidence type="ECO:0000256" key="4">
    <source>
        <dbReference type="ARBA" id="ARBA00022989"/>
    </source>
</evidence>
<dbReference type="Proteomes" id="UP000242188">
    <property type="component" value="Unassembled WGS sequence"/>
</dbReference>
<evidence type="ECO:0000256" key="3">
    <source>
        <dbReference type="ARBA" id="ARBA00022692"/>
    </source>
</evidence>
<keyword evidence="4 10" id="KW-1133">Transmembrane helix</keyword>
<dbReference type="GO" id="GO:0005886">
    <property type="term" value="C:plasma membrane"/>
    <property type="evidence" value="ECO:0007669"/>
    <property type="project" value="UniProtKB-SubCell"/>
</dbReference>
<name>A0A210PVH1_MIZYE</name>
<gene>
    <name evidence="12" type="ORF">KP79_PYT22350</name>
</gene>
<organism evidence="12 13">
    <name type="scientific">Mizuhopecten yessoensis</name>
    <name type="common">Japanese scallop</name>
    <name type="synonym">Patinopecten yessoensis</name>
    <dbReference type="NCBI Taxonomy" id="6573"/>
    <lineage>
        <taxon>Eukaryota</taxon>
        <taxon>Metazoa</taxon>
        <taxon>Spiralia</taxon>
        <taxon>Lophotrochozoa</taxon>
        <taxon>Mollusca</taxon>
        <taxon>Bivalvia</taxon>
        <taxon>Autobranchia</taxon>
        <taxon>Pteriomorphia</taxon>
        <taxon>Pectinida</taxon>
        <taxon>Pectinoidea</taxon>
        <taxon>Pectinidae</taxon>
        <taxon>Mizuhopecten</taxon>
    </lineage>
</organism>
<dbReference type="AlphaFoldDB" id="A0A210PVH1"/>
<evidence type="ECO:0000313" key="13">
    <source>
        <dbReference type="Proteomes" id="UP000242188"/>
    </source>
</evidence>
<keyword evidence="13" id="KW-1185">Reference proteome</keyword>
<feature type="transmembrane region" description="Helical" evidence="10">
    <location>
        <begin position="12"/>
        <end position="37"/>
    </location>
</feature>
<keyword evidence="6 10" id="KW-0472">Membrane</keyword>
<feature type="region of interest" description="Disordered" evidence="9">
    <location>
        <begin position="339"/>
        <end position="391"/>
    </location>
</feature>
<keyword evidence="5" id="KW-0297">G-protein coupled receptor</keyword>
<keyword evidence="7" id="KW-0675">Receptor</keyword>
<evidence type="ECO:0000256" key="7">
    <source>
        <dbReference type="ARBA" id="ARBA00023170"/>
    </source>
</evidence>
<feature type="compositionally biased region" description="Low complexity" evidence="9">
    <location>
        <begin position="358"/>
        <end position="370"/>
    </location>
</feature>
<protein>
    <recommendedName>
        <fullName evidence="11">G-protein coupled receptors family 1 profile domain-containing protein</fullName>
    </recommendedName>
</protein>
<keyword evidence="2" id="KW-1003">Cell membrane</keyword>
<feature type="compositionally biased region" description="Polar residues" evidence="9">
    <location>
        <begin position="340"/>
        <end position="353"/>
    </location>
</feature>
<evidence type="ECO:0000259" key="11">
    <source>
        <dbReference type="PROSITE" id="PS50262"/>
    </source>
</evidence>
<feature type="transmembrane region" description="Helical" evidence="10">
    <location>
        <begin position="195"/>
        <end position="215"/>
    </location>
</feature>
<dbReference type="GO" id="GO:0008528">
    <property type="term" value="F:G protein-coupled peptide receptor activity"/>
    <property type="evidence" value="ECO:0007669"/>
    <property type="project" value="TreeGrafter"/>
</dbReference>
<feature type="transmembrane region" description="Helical" evidence="10">
    <location>
        <begin position="49"/>
        <end position="72"/>
    </location>
</feature>
<evidence type="ECO:0000256" key="5">
    <source>
        <dbReference type="ARBA" id="ARBA00023040"/>
    </source>
</evidence>
<feature type="transmembrane region" description="Helical" evidence="10">
    <location>
        <begin position="134"/>
        <end position="154"/>
    </location>
</feature>
<comment type="subcellular location">
    <subcellularLocation>
        <location evidence="1">Cell membrane</location>
        <topology evidence="1">Multi-pass membrane protein</topology>
    </subcellularLocation>
</comment>
<proteinExistence type="predicted"/>
<sequence length="391" mass="43050">MTTPTHSTLEWMILSLVLVPLTAIASIVTNAILIAAIRTRGKWNTTDTIFFALTISDCLHGVVSLVGAFTRMLIFVYRKIGDVLFPIMMTTFYYFLFSLPASISKTLTAMLSVERAIAVFKPAKFRVVWSKRRVIVMVCCIVFLITTSGIPKLFQLRGTVNHNDTSSSAFIVKLTELASGDRNSLFIYNLACHNLFGTVPIILVFVLNLATVVGLRRHNSKITSEGNNKHTVNRNKTIREQTIKSINKITKPGKVQQRTPLTEIPASISNQPYIQIGLRKVTDQLSVTGSPCTSGQQPVTVDQKVLEAEHTGTQIYRIRTSSMSCNDGDSTDPTLLCNDGVNTDPNLSSNSSGRDLVSTNVSSSNTTKTNTRNDTHVLRLHPPVCPPHKNG</sequence>
<dbReference type="PROSITE" id="PS50262">
    <property type="entry name" value="G_PROTEIN_RECEP_F1_2"/>
    <property type="match status" value="1"/>
</dbReference>
<evidence type="ECO:0000256" key="9">
    <source>
        <dbReference type="SAM" id="MobiDB-lite"/>
    </source>
</evidence>
<keyword evidence="3 10" id="KW-0812">Transmembrane</keyword>